<dbReference type="Gene3D" id="1.10.1760.20">
    <property type="match status" value="1"/>
</dbReference>
<dbReference type="PIRSF" id="PIRSF031501">
    <property type="entry name" value="QueT"/>
    <property type="match status" value="1"/>
</dbReference>
<keyword evidence="1" id="KW-1133">Transmembrane helix</keyword>
<sequence>MTKEQNHLRDIVISAIIAALYVALTYLSQMFGLGYGAVQLRLSEMLNCLVIFNKRYIWGITVGCVIANLSSTLGVVDILWGSAQTLITLTIIYFVSKKLPNLISKLSSVVIIGTAMMFLIAWELVVLTKAPFWLTYGTVAAGEFASLLVGAILFYYISKRVDLVS</sequence>
<comment type="caution">
    <text evidence="2">The sequence shown here is derived from an EMBL/GenBank/DDBJ whole genome shotgun (WGS) entry which is preliminary data.</text>
</comment>
<feature type="transmembrane region" description="Helical" evidence="1">
    <location>
        <begin position="133"/>
        <end position="157"/>
    </location>
</feature>
<keyword evidence="1" id="KW-0812">Transmembrane</keyword>
<feature type="transmembrane region" description="Helical" evidence="1">
    <location>
        <begin position="108"/>
        <end position="127"/>
    </location>
</feature>
<reference evidence="3" key="1">
    <citation type="journal article" date="2019" name="Int. J. Syst. Evol. Microbiol.">
        <title>The Global Catalogue of Microorganisms (GCM) 10K type strain sequencing project: providing services to taxonomists for standard genome sequencing and annotation.</title>
        <authorList>
            <consortium name="The Broad Institute Genomics Platform"/>
            <consortium name="The Broad Institute Genome Sequencing Center for Infectious Disease"/>
            <person name="Wu L."/>
            <person name="Ma J."/>
        </authorList>
    </citation>
    <scope>NUCLEOTIDE SEQUENCE [LARGE SCALE GENOMIC DNA]</scope>
    <source>
        <strain evidence="3">CCM 8897</strain>
    </source>
</reference>
<evidence type="ECO:0000313" key="2">
    <source>
        <dbReference type="EMBL" id="MFC6314784.1"/>
    </source>
</evidence>
<evidence type="ECO:0000313" key="3">
    <source>
        <dbReference type="Proteomes" id="UP001596310"/>
    </source>
</evidence>
<evidence type="ECO:0000256" key="1">
    <source>
        <dbReference type="SAM" id="Phobius"/>
    </source>
</evidence>
<keyword evidence="1" id="KW-0472">Membrane</keyword>
<dbReference type="RefSeq" id="WP_125602196.1">
    <property type="nucleotide sequence ID" value="NZ_JBHSSM010000014.1"/>
</dbReference>
<feature type="transmembrane region" description="Helical" evidence="1">
    <location>
        <begin position="12"/>
        <end position="35"/>
    </location>
</feature>
<dbReference type="PANTHER" id="PTHR40044">
    <property type="entry name" value="INTEGRAL MEMBRANE PROTEIN-RELATED"/>
    <property type="match status" value="1"/>
</dbReference>
<dbReference type="Proteomes" id="UP001596310">
    <property type="component" value="Unassembled WGS sequence"/>
</dbReference>
<organism evidence="2 3">
    <name type="scientific">Lapidilactobacillus achengensis</name>
    <dbReference type="NCBI Taxonomy" id="2486000"/>
    <lineage>
        <taxon>Bacteria</taxon>
        <taxon>Bacillati</taxon>
        <taxon>Bacillota</taxon>
        <taxon>Bacilli</taxon>
        <taxon>Lactobacillales</taxon>
        <taxon>Lactobacillaceae</taxon>
        <taxon>Lapidilactobacillus</taxon>
    </lineage>
</organism>
<dbReference type="PANTHER" id="PTHR40044:SF1">
    <property type="entry name" value="INTEGRAL MEMBRANE PROTEIN"/>
    <property type="match status" value="1"/>
</dbReference>
<keyword evidence="3" id="KW-1185">Reference proteome</keyword>
<gene>
    <name evidence="2" type="ORF">ACFQHW_04280</name>
</gene>
<name>A0ABW1ULG9_9LACO</name>
<proteinExistence type="predicted"/>
<dbReference type="Pfam" id="PF06177">
    <property type="entry name" value="QueT"/>
    <property type="match status" value="1"/>
</dbReference>
<accession>A0ABW1ULG9</accession>
<dbReference type="InterPro" id="IPR010387">
    <property type="entry name" value="QueT"/>
</dbReference>
<protein>
    <submittedName>
        <fullName evidence="2">QueT transporter family protein</fullName>
    </submittedName>
</protein>
<feature type="transmembrane region" description="Helical" evidence="1">
    <location>
        <begin position="79"/>
        <end position="96"/>
    </location>
</feature>
<dbReference type="EMBL" id="JBHSSM010000014">
    <property type="protein sequence ID" value="MFC6314784.1"/>
    <property type="molecule type" value="Genomic_DNA"/>
</dbReference>